<evidence type="ECO:0000256" key="3">
    <source>
        <dbReference type="ARBA" id="ARBA00010441"/>
    </source>
</evidence>
<evidence type="ECO:0000256" key="17">
    <source>
        <dbReference type="SAM" id="Phobius"/>
    </source>
</evidence>
<evidence type="ECO:0000256" key="10">
    <source>
        <dbReference type="ARBA" id="ARBA00023098"/>
    </source>
</evidence>
<dbReference type="PANTHER" id="PTHR14269:SF62">
    <property type="entry name" value="CDP-DIACYLGLYCEROL--GLYCEROL-3-PHOSPHATE 3-PHOSPHATIDYLTRANSFERASE 1, CHLOROPLASTIC"/>
    <property type="match status" value="1"/>
</dbReference>
<evidence type="ECO:0000256" key="5">
    <source>
        <dbReference type="ARBA" id="ARBA00014944"/>
    </source>
</evidence>
<evidence type="ECO:0000256" key="8">
    <source>
        <dbReference type="ARBA" id="ARBA00022692"/>
    </source>
</evidence>
<evidence type="ECO:0000256" key="12">
    <source>
        <dbReference type="ARBA" id="ARBA00023209"/>
    </source>
</evidence>
<evidence type="ECO:0000256" key="16">
    <source>
        <dbReference type="RuleBase" id="RU003750"/>
    </source>
</evidence>
<keyword evidence="11 17" id="KW-0472">Membrane</keyword>
<dbReference type="InterPro" id="IPR000462">
    <property type="entry name" value="CDP-OH_P_trans"/>
</dbReference>
<dbReference type="PROSITE" id="PS00379">
    <property type="entry name" value="CDP_ALCOHOL_P_TRANSF"/>
    <property type="match status" value="1"/>
</dbReference>
<evidence type="ECO:0000256" key="1">
    <source>
        <dbReference type="ARBA" id="ARBA00004141"/>
    </source>
</evidence>
<reference evidence="18 19" key="1">
    <citation type="submission" date="2021-04" db="EMBL/GenBank/DDBJ databases">
        <title>Pseudomonas boanensis sp. nov., a bacterium isolated from river water used for household purposes in Boane District, Mozambique.</title>
        <authorList>
            <person name="Nicklasson M."/>
            <person name="Martin-Rodriguez A.J."/>
            <person name="Thorell K."/>
            <person name="Neves L."/>
            <person name="Mussagy A."/>
            <person name="Rydberg H.A."/>
            <person name="Hernroth B."/>
            <person name="Svensson-Stadler L."/>
            <person name="Sjoling A."/>
        </authorList>
    </citation>
    <scope>NUCLEOTIDE SEQUENCE [LARGE SCALE GENOMIC DNA]</scope>
    <source>
        <strain evidence="18 19">DB1</strain>
    </source>
</reference>
<evidence type="ECO:0000313" key="19">
    <source>
        <dbReference type="Proteomes" id="UP001519667"/>
    </source>
</evidence>
<evidence type="ECO:0000256" key="14">
    <source>
        <dbReference type="ARBA" id="ARBA00048586"/>
    </source>
</evidence>
<keyword evidence="13" id="KW-1208">Phospholipid metabolism</keyword>
<dbReference type="InterPro" id="IPR050324">
    <property type="entry name" value="CDP-alcohol_PTase-I"/>
</dbReference>
<dbReference type="Pfam" id="PF01066">
    <property type="entry name" value="CDP-OH_P_transf"/>
    <property type="match status" value="1"/>
</dbReference>
<keyword evidence="6" id="KW-0444">Lipid biosynthesis</keyword>
<dbReference type="Proteomes" id="UP001519667">
    <property type="component" value="Unassembled WGS sequence"/>
</dbReference>
<name>A0ABS5XCQ8_9GAMM</name>
<feature type="transmembrane region" description="Helical" evidence="17">
    <location>
        <begin position="7"/>
        <end position="24"/>
    </location>
</feature>
<comment type="pathway">
    <text evidence="2">Phospholipid metabolism; phosphatidylglycerol biosynthesis; phosphatidylglycerol from CDP-diacylglycerol: step 1/2.</text>
</comment>
<feature type="transmembrane region" description="Helical" evidence="17">
    <location>
        <begin position="30"/>
        <end position="50"/>
    </location>
</feature>
<keyword evidence="12" id="KW-0594">Phospholipid biosynthesis</keyword>
<dbReference type="NCBIfam" id="TIGR00560">
    <property type="entry name" value="pgsA"/>
    <property type="match status" value="1"/>
</dbReference>
<comment type="similarity">
    <text evidence="3 16">Belongs to the CDP-alcohol phosphatidyltransferase class-I family.</text>
</comment>
<keyword evidence="19" id="KW-1185">Reference proteome</keyword>
<keyword evidence="8 17" id="KW-0812">Transmembrane</keyword>
<evidence type="ECO:0000256" key="4">
    <source>
        <dbReference type="ARBA" id="ARBA00013170"/>
    </source>
</evidence>
<dbReference type="EMBL" id="JAGTIS010000001">
    <property type="protein sequence ID" value="MBT8765038.1"/>
    <property type="molecule type" value="Genomic_DNA"/>
</dbReference>
<evidence type="ECO:0000256" key="15">
    <source>
        <dbReference type="NCBIfam" id="TIGR00560"/>
    </source>
</evidence>
<sequence>MNIPNLLTVLRVLLIPVFILLFYLPFSWSYLAASAVFAIAAVTDWFDGYLARRWQQSTPFGAFLDPVADKLMVAVALVLLVEEHHTLWLTLPAAIIIGREIVVSALREWMAELGARAHVAVSNLGKWKTAAQMAALVILLGNPPQFTMWVLGGYLLLILAAALTLWSMLQYLLAAWPHLSTDPKGK</sequence>
<dbReference type="RefSeq" id="WP_215369859.1">
    <property type="nucleotide sequence ID" value="NZ_JAGTIS010000001.1"/>
</dbReference>
<evidence type="ECO:0000256" key="6">
    <source>
        <dbReference type="ARBA" id="ARBA00022516"/>
    </source>
</evidence>
<evidence type="ECO:0000256" key="11">
    <source>
        <dbReference type="ARBA" id="ARBA00023136"/>
    </source>
</evidence>
<dbReference type="EC" id="2.7.8.5" evidence="4 15"/>
<comment type="caution">
    <text evidence="18">The sequence shown here is derived from an EMBL/GenBank/DDBJ whole genome shotgun (WGS) entry which is preliminary data.</text>
</comment>
<keyword evidence="7 16" id="KW-0808">Transferase</keyword>
<comment type="catalytic activity">
    <reaction evidence="14">
        <text>a CDP-1,2-diacyl-sn-glycerol + sn-glycerol 3-phosphate = a 1,2-diacyl-sn-glycero-3-phospho-(1'-sn-glycero-3'-phosphate) + CMP + H(+)</text>
        <dbReference type="Rhea" id="RHEA:12593"/>
        <dbReference type="ChEBI" id="CHEBI:15378"/>
        <dbReference type="ChEBI" id="CHEBI:57597"/>
        <dbReference type="ChEBI" id="CHEBI:58332"/>
        <dbReference type="ChEBI" id="CHEBI:60110"/>
        <dbReference type="ChEBI" id="CHEBI:60377"/>
        <dbReference type="EC" id="2.7.8.5"/>
    </reaction>
</comment>
<evidence type="ECO:0000256" key="9">
    <source>
        <dbReference type="ARBA" id="ARBA00022989"/>
    </source>
</evidence>
<dbReference type="InterPro" id="IPR004570">
    <property type="entry name" value="Phosphatidylglycerol_P_synth"/>
</dbReference>
<dbReference type="InterPro" id="IPR048254">
    <property type="entry name" value="CDP_ALCOHOL_P_TRANSF_CS"/>
</dbReference>
<dbReference type="PIRSF" id="PIRSF000847">
    <property type="entry name" value="Phos_ph_gly_syn"/>
    <property type="match status" value="1"/>
</dbReference>
<dbReference type="InterPro" id="IPR043130">
    <property type="entry name" value="CDP-OH_PTrfase_TM_dom"/>
</dbReference>
<dbReference type="PANTHER" id="PTHR14269">
    <property type="entry name" value="CDP-DIACYLGLYCEROL--GLYCEROL-3-PHOSPHATE 3-PHOSPHATIDYLTRANSFERASE-RELATED"/>
    <property type="match status" value="1"/>
</dbReference>
<dbReference type="Gene3D" id="1.20.120.1760">
    <property type="match status" value="1"/>
</dbReference>
<keyword evidence="9 17" id="KW-1133">Transmembrane helix</keyword>
<gene>
    <name evidence="18" type="primary">pgsA</name>
    <name evidence="18" type="ORF">J7302_02635</name>
</gene>
<dbReference type="GO" id="GO:0008444">
    <property type="term" value="F:CDP-diacylglycerol-glycerol-3-phosphate 3-phosphatidyltransferase activity"/>
    <property type="evidence" value="ECO:0007669"/>
    <property type="project" value="UniProtKB-EC"/>
</dbReference>
<keyword evidence="10" id="KW-0443">Lipid metabolism</keyword>
<evidence type="ECO:0000256" key="2">
    <source>
        <dbReference type="ARBA" id="ARBA00005042"/>
    </source>
</evidence>
<organism evidence="18 19">
    <name type="scientific">Metapseudomonas boanensis</name>
    <dbReference type="NCBI Taxonomy" id="2822138"/>
    <lineage>
        <taxon>Bacteria</taxon>
        <taxon>Pseudomonadati</taxon>
        <taxon>Pseudomonadota</taxon>
        <taxon>Gammaproteobacteria</taxon>
        <taxon>Pseudomonadales</taxon>
        <taxon>Pseudomonadaceae</taxon>
        <taxon>Metapseudomonas</taxon>
    </lineage>
</organism>
<accession>A0ABS5XCQ8</accession>
<evidence type="ECO:0000256" key="13">
    <source>
        <dbReference type="ARBA" id="ARBA00023264"/>
    </source>
</evidence>
<feature type="transmembrane region" description="Helical" evidence="17">
    <location>
        <begin position="146"/>
        <end position="169"/>
    </location>
</feature>
<proteinExistence type="inferred from homology"/>
<comment type="subcellular location">
    <subcellularLocation>
        <location evidence="1">Membrane</location>
        <topology evidence="1">Multi-pass membrane protein</topology>
    </subcellularLocation>
</comment>
<protein>
    <recommendedName>
        <fullName evidence="5 15">CDP-diacylglycerol--glycerol-3-phosphate 3-phosphatidyltransferase</fullName>
        <ecNumber evidence="4 15">2.7.8.5</ecNumber>
    </recommendedName>
</protein>
<evidence type="ECO:0000256" key="7">
    <source>
        <dbReference type="ARBA" id="ARBA00022679"/>
    </source>
</evidence>
<evidence type="ECO:0000313" key="18">
    <source>
        <dbReference type="EMBL" id="MBT8765038.1"/>
    </source>
</evidence>